<dbReference type="Pfam" id="PF01842">
    <property type="entry name" value="ACT"/>
    <property type="match status" value="1"/>
</dbReference>
<comment type="pathway">
    <text evidence="2 10">Amino-acid biosynthesis; L-serine biosynthesis; L-serine from 3-phospho-D-glycerate: step 1/3.</text>
</comment>
<reference evidence="12 13" key="1">
    <citation type="journal article" date="2019" name="Genome Biol. Evol.">
        <title>Insights into the evolution of the New World diploid cottons (Gossypium, subgenus Houzingenia) based on genome sequencing.</title>
        <authorList>
            <person name="Grover C.E."/>
            <person name="Arick M.A. 2nd"/>
            <person name="Thrash A."/>
            <person name="Conover J.L."/>
            <person name="Sanders W.S."/>
            <person name="Peterson D.G."/>
            <person name="Frelichowski J.E."/>
            <person name="Scheffler J.A."/>
            <person name="Scheffler B.E."/>
            <person name="Wendel J.F."/>
        </authorList>
    </citation>
    <scope>NUCLEOTIDE SEQUENCE [LARGE SCALE GENOMIC DNA]</scope>
    <source>
        <strain evidence="12">5</strain>
        <tissue evidence="12">Leaf</tissue>
    </source>
</reference>
<gene>
    <name evidence="12" type="ORF">Gogos_004164</name>
</gene>
<accession>A0A7J9CFP9</accession>
<dbReference type="CDD" id="cd04902">
    <property type="entry name" value="ACT_3PGDH-xct"/>
    <property type="match status" value="1"/>
</dbReference>
<sequence length="592" mass="62869">MSLISSWNLTISLNTTLSLSWRSSLPSRAIFPRPKKPKTLVVLVTALGAKPTVLVAEKLGDAGIQLLRTFANVDCSYNLSPEELCTKISLCDALIVRSGTKVTREVFESAMGRLKVVGRAGVGIDNVDISAATEHGCLVVNAPTANTIAAAEHGIALLTAVSRNVAQADASVKAGKWERNKYVGVSLVGKTLAVMGFGKVGSEVARRAKGLGMQVIAHDPYAPADRARAIGVELVSFEEALTTADFISLHMPLTPATSKMFNDEAFSRVKKGVHIINVARGGVIDEEALLRALDSGIVAQAALDVFTEEPPPQENKLVRHENVTVTPHLGASTTEAQEGVALEIAEAVVGALKGELAATAVNAPMVPAEVLLELSPYVALSEKLGRLAVQLVAGGSGVKFVKVTYASARGPDDLDTRLLRAMVTKGLIEPISSVFVNLVNADFIGKQRGLRLTEERIVLDGSPEKPLEFIQVRIANVESKFASAISNSGEITVEGRVKDGKPHLTKVGSFGVDVSLEGSIVLCRQSDQPGIIGKVGNILSEENVNVNFMSVGRIAPRKQAVMTIGLDEEPSRDALKKIGEITAVEEFVFLKL</sequence>
<evidence type="ECO:0000259" key="11">
    <source>
        <dbReference type="PROSITE" id="PS51671"/>
    </source>
</evidence>
<evidence type="ECO:0000256" key="3">
    <source>
        <dbReference type="ARBA" id="ARBA00005854"/>
    </source>
</evidence>
<dbReference type="Pfam" id="PF19304">
    <property type="entry name" value="PGDH_inter"/>
    <property type="match status" value="1"/>
</dbReference>
<evidence type="ECO:0000256" key="4">
    <source>
        <dbReference type="ARBA" id="ARBA00022528"/>
    </source>
</evidence>
<keyword evidence="7 10" id="KW-0560">Oxidoreductase</keyword>
<dbReference type="EMBL" id="JABEZY010000010">
    <property type="protein sequence ID" value="MBA0747236.1"/>
    <property type="molecule type" value="Genomic_DNA"/>
</dbReference>
<dbReference type="InterPro" id="IPR036291">
    <property type="entry name" value="NAD(P)-bd_dom_sf"/>
</dbReference>
<dbReference type="PANTHER" id="PTHR42938:SF6">
    <property type="entry name" value="D-3-PHOSPHOGLYCERATE DEHYDROGENASE"/>
    <property type="match status" value="1"/>
</dbReference>
<dbReference type="UniPathway" id="UPA00135">
    <property type="reaction ID" value="UER00196"/>
</dbReference>
<dbReference type="Pfam" id="PF02826">
    <property type="entry name" value="2-Hacid_dh_C"/>
    <property type="match status" value="1"/>
</dbReference>
<dbReference type="FunFam" id="3.40.50.720:FF:000616">
    <property type="entry name" value="D-3-phosphoglycerate dehydrogenase 2 chloroplastic"/>
    <property type="match status" value="1"/>
</dbReference>
<dbReference type="Gene3D" id="3.30.70.260">
    <property type="match status" value="1"/>
</dbReference>
<evidence type="ECO:0000256" key="2">
    <source>
        <dbReference type="ARBA" id="ARBA00005216"/>
    </source>
</evidence>
<dbReference type="GO" id="GO:0004617">
    <property type="term" value="F:phosphoglycerate dehydrogenase activity"/>
    <property type="evidence" value="ECO:0007669"/>
    <property type="project" value="UniProtKB-EC"/>
</dbReference>
<dbReference type="PROSITE" id="PS51671">
    <property type="entry name" value="ACT"/>
    <property type="match status" value="1"/>
</dbReference>
<dbReference type="InterPro" id="IPR029009">
    <property type="entry name" value="ASB_dom_sf"/>
</dbReference>
<dbReference type="SUPFAM" id="SSF51735">
    <property type="entry name" value="NAD(P)-binding Rossmann-fold domains"/>
    <property type="match status" value="1"/>
</dbReference>
<dbReference type="GO" id="GO:0051287">
    <property type="term" value="F:NAD binding"/>
    <property type="evidence" value="ECO:0007669"/>
    <property type="project" value="UniProtKB-UniRule"/>
</dbReference>
<dbReference type="InterPro" id="IPR029753">
    <property type="entry name" value="D-isomer_DH_CS"/>
</dbReference>
<dbReference type="GO" id="GO:0006564">
    <property type="term" value="P:L-serine biosynthetic process"/>
    <property type="evidence" value="ECO:0007669"/>
    <property type="project" value="UniProtKB-KW"/>
</dbReference>
<evidence type="ECO:0000256" key="10">
    <source>
        <dbReference type="RuleBase" id="RU363003"/>
    </source>
</evidence>
<dbReference type="InterPro" id="IPR029752">
    <property type="entry name" value="D-isomer_DH_CS1"/>
</dbReference>
<evidence type="ECO:0000313" key="13">
    <source>
        <dbReference type="Proteomes" id="UP000593579"/>
    </source>
</evidence>
<keyword evidence="4" id="KW-0150">Chloroplast</keyword>
<dbReference type="PROSITE" id="PS00670">
    <property type="entry name" value="D_2_HYDROXYACID_DH_2"/>
    <property type="match status" value="1"/>
</dbReference>
<dbReference type="FunFam" id="3.30.70.260:FF:000008">
    <property type="entry name" value="D-3-phosphoglycerate dehydrogenase, chloroplastic"/>
    <property type="match status" value="1"/>
</dbReference>
<keyword evidence="6" id="KW-0809">Transit peptide</keyword>
<keyword evidence="13" id="KW-1185">Reference proteome</keyword>
<name>A0A7J9CFP9_GOSGO</name>
<evidence type="ECO:0000256" key="6">
    <source>
        <dbReference type="ARBA" id="ARBA00022946"/>
    </source>
</evidence>
<proteinExistence type="inferred from homology"/>
<evidence type="ECO:0000256" key="8">
    <source>
        <dbReference type="ARBA" id="ARBA00023027"/>
    </source>
</evidence>
<dbReference type="EC" id="1.1.1.95" evidence="10"/>
<dbReference type="NCBIfam" id="TIGR01327">
    <property type="entry name" value="PGDH"/>
    <property type="match status" value="1"/>
</dbReference>
<dbReference type="CDD" id="cd12173">
    <property type="entry name" value="PGDH_4"/>
    <property type="match status" value="1"/>
</dbReference>
<dbReference type="PANTHER" id="PTHR42938">
    <property type="entry name" value="FORMATE DEHYDROGENASE 1"/>
    <property type="match status" value="1"/>
</dbReference>
<dbReference type="FunFam" id="3.30.1330.90:FF:000003">
    <property type="entry name" value="D-3-phosphoglycerate dehydrogenase"/>
    <property type="match status" value="1"/>
</dbReference>
<dbReference type="InterPro" id="IPR045626">
    <property type="entry name" value="PGDH_ASB_dom"/>
</dbReference>
<feature type="domain" description="ACT" evidence="11">
    <location>
        <begin position="520"/>
        <end position="592"/>
    </location>
</feature>
<dbReference type="Proteomes" id="UP000593579">
    <property type="component" value="Unassembled WGS sequence"/>
</dbReference>
<dbReference type="InterPro" id="IPR006140">
    <property type="entry name" value="D-isomer_DH_NAD-bd"/>
</dbReference>
<dbReference type="SUPFAM" id="SSF55021">
    <property type="entry name" value="ACT-like"/>
    <property type="match status" value="1"/>
</dbReference>
<evidence type="ECO:0000256" key="7">
    <source>
        <dbReference type="ARBA" id="ARBA00023002"/>
    </source>
</evidence>
<comment type="subcellular location">
    <subcellularLocation>
        <location evidence="1">Plastid</location>
        <location evidence="1">Chloroplast</location>
    </subcellularLocation>
</comment>
<comment type="similarity">
    <text evidence="3 10">Belongs to the D-isomer specific 2-hydroxyacid dehydrogenase family.</text>
</comment>
<keyword evidence="10" id="KW-0028">Amino-acid biosynthesis</keyword>
<evidence type="ECO:0000256" key="1">
    <source>
        <dbReference type="ARBA" id="ARBA00004229"/>
    </source>
</evidence>
<dbReference type="SUPFAM" id="SSF52283">
    <property type="entry name" value="Formate/glycerate dehydrogenase catalytic domain-like"/>
    <property type="match status" value="1"/>
</dbReference>
<dbReference type="GO" id="GO:0009570">
    <property type="term" value="C:chloroplast stroma"/>
    <property type="evidence" value="ECO:0007669"/>
    <property type="project" value="TreeGrafter"/>
</dbReference>
<evidence type="ECO:0000313" key="12">
    <source>
        <dbReference type="EMBL" id="MBA0747236.1"/>
    </source>
</evidence>
<keyword evidence="10" id="KW-0718">Serine biosynthesis</keyword>
<keyword evidence="5" id="KW-0934">Plastid</keyword>
<dbReference type="Gene3D" id="3.30.1330.90">
    <property type="entry name" value="D-3-phosphoglycerate dehydrogenase, domain 3"/>
    <property type="match status" value="1"/>
</dbReference>
<keyword evidence="8 10" id="KW-0520">NAD</keyword>
<dbReference type="OrthoDB" id="298012at2759"/>
<dbReference type="PROSITE" id="PS00065">
    <property type="entry name" value="D_2_HYDROXYACID_DH_1"/>
    <property type="match status" value="1"/>
</dbReference>
<dbReference type="InterPro" id="IPR006139">
    <property type="entry name" value="D-isomer_2_OHA_DH_cat_dom"/>
</dbReference>
<dbReference type="InterPro" id="IPR002912">
    <property type="entry name" value="ACT_dom"/>
</dbReference>
<dbReference type="InterPro" id="IPR006236">
    <property type="entry name" value="PGDH"/>
</dbReference>
<comment type="catalytic activity">
    <reaction evidence="9 10">
        <text>(2R)-3-phosphoglycerate + NAD(+) = 3-phosphooxypyruvate + NADH + H(+)</text>
        <dbReference type="Rhea" id="RHEA:12641"/>
        <dbReference type="ChEBI" id="CHEBI:15378"/>
        <dbReference type="ChEBI" id="CHEBI:18110"/>
        <dbReference type="ChEBI" id="CHEBI:57540"/>
        <dbReference type="ChEBI" id="CHEBI:57945"/>
        <dbReference type="ChEBI" id="CHEBI:58272"/>
        <dbReference type="EC" id="1.1.1.95"/>
    </reaction>
</comment>
<dbReference type="FunFam" id="3.40.50.720:FF:000021">
    <property type="entry name" value="D-3-phosphoglycerate dehydrogenase"/>
    <property type="match status" value="1"/>
</dbReference>
<evidence type="ECO:0000256" key="5">
    <source>
        <dbReference type="ARBA" id="ARBA00022640"/>
    </source>
</evidence>
<comment type="caution">
    <text evidence="12">The sequence shown here is derived from an EMBL/GenBank/DDBJ whole genome shotgun (WGS) entry which is preliminary data.</text>
</comment>
<dbReference type="InterPro" id="IPR045865">
    <property type="entry name" value="ACT-like_dom_sf"/>
</dbReference>
<dbReference type="Gene3D" id="3.40.50.720">
    <property type="entry name" value="NAD(P)-binding Rossmann-like Domain"/>
    <property type="match status" value="2"/>
</dbReference>
<protein>
    <recommendedName>
        <fullName evidence="10">D-3-phosphoglycerate dehydrogenase</fullName>
        <ecNumber evidence="10">1.1.1.95</ecNumber>
    </recommendedName>
</protein>
<dbReference type="Pfam" id="PF00389">
    <property type="entry name" value="2-Hacid_dh"/>
    <property type="match status" value="1"/>
</dbReference>
<organism evidence="12 13">
    <name type="scientific">Gossypium gossypioides</name>
    <name type="common">Mexican cotton</name>
    <name type="synonym">Selera gossypioides</name>
    <dbReference type="NCBI Taxonomy" id="34282"/>
    <lineage>
        <taxon>Eukaryota</taxon>
        <taxon>Viridiplantae</taxon>
        <taxon>Streptophyta</taxon>
        <taxon>Embryophyta</taxon>
        <taxon>Tracheophyta</taxon>
        <taxon>Spermatophyta</taxon>
        <taxon>Magnoliopsida</taxon>
        <taxon>eudicotyledons</taxon>
        <taxon>Gunneridae</taxon>
        <taxon>Pentapetalae</taxon>
        <taxon>rosids</taxon>
        <taxon>malvids</taxon>
        <taxon>Malvales</taxon>
        <taxon>Malvaceae</taxon>
        <taxon>Malvoideae</taxon>
        <taxon>Gossypium</taxon>
    </lineage>
</organism>
<evidence type="ECO:0000256" key="9">
    <source>
        <dbReference type="ARBA" id="ARBA00048731"/>
    </source>
</evidence>
<dbReference type="SUPFAM" id="SSF143548">
    <property type="entry name" value="Serine metabolism enzymes domain"/>
    <property type="match status" value="1"/>
</dbReference>
<dbReference type="AlphaFoldDB" id="A0A7J9CFP9"/>